<gene>
    <name evidence="7" type="ORF">OFUS_LOCUS24507</name>
</gene>
<comment type="subcellular location">
    <subcellularLocation>
        <location evidence="1">Membrane</location>
        <topology evidence="1">Multi-pass membrane protein</topology>
    </subcellularLocation>
</comment>
<sequence length="531" mass="58094">MSDLTAPLDDTLILEDMSGDILTQNVEDFPPNERGEINVVNNSEENQSPQITRTPRKSYVILAVLVFINLLNYMDRFTIAGVLEEIMNYYFKGQKLDRAATGLLQTSFIMSYMVLSPIFGYLGDRISRKAIMTVGIFFWSAITLASSFIPADSYGWFVFMRGMVGIGEASYSTIAPTILADLFTGKQRSAMLAIFYFAIPVGSGMGYIVGSNVAKAIGSWQWALRITPALGIICVFLILILVKEPKRGEAEGGTHLSNTSYFTDLKQLARNKSFMLSTIGFTSVAFVTGALALWGPYYVHQTIKERGEHTTEAQVSLIFGIITVLAGLIGVACGSTTAARWKVHNPRADPLVCAFGLLTCVPFLYLALVLSRYNTAATWVLIFLGETMLCLNWAIVADILLGVVIPTRRSTAEAFQILVSHAFGDAGSPYLIAAIADALSIGQRNTLSTQVWTFQYGLFITCFVAVLGGAAFLACAIFIEKDNKRVQRIIHGLSEAGDLENDLALPAPDIDVTIDVNQRRTLVDNEQNVIA</sequence>
<dbReference type="Gene3D" id="1.20.1250.20">
    <property type="entry name" value="MFS general substrate transporter like domains"/>
    <property type="match status" value="1"/>
</dbReference>
<dbReference type="CDD" id="cd17328">
    <property type="entry name" value="MFS_spinster_like"/>
    <property type="match status" value="1"/>
</dbReference>
<dbReference type="Proteomes" id="UP000749559">
    <property type="component" value="Unassembled WGS sequence"/>
</dbReference>
<keyword evidence="4" id="KW-1133">Transmembrane helix</keyword>
<evidence type="ECO:0000256" key="4">
    <source>
        <dbReference type="ARBA" id="ARBA00022989"/>
    </source>
</evidence>
<dbReference type="InterPro" id="IPR036259">
    <property type="entry name" value="MFS_trans_sf"/>
</dbReference>
<evidence type="ECO:0000256" key="3">
    <source>
        <dbReference type="ARBA" id="ARBA00022692"/>
    </source>
</evidence>
<evidence type="ECO:0000313" key="8">
    <source>
        <dbReference type="Proteomes" id="UP000749559"/>
    </source>
</evidence>
<dbReference type="InterPro" id="IPR011701">
    <property type="entry name" value="MFS"/>
</dbReference>
<dbReference type="Pfam" id="PF07690">
    <property type="entry name" value="MFS_1"/>
    <property type="match status" value="1"/>
</dbReference>
<dbReference type="InterPro" id="IPR044770">
    <property type="entry name" value="MFS_spinster-like"/>
</dbReference>
<dbReference type="PROSITE" id="PS50850">
    <property type="entry name" value="MFS"/>
    <property type="match status" value="1"/>
</dbReference>
<dbReference type="InterPro" id="IPR020846">
    <property type="entry name" value="MFS_dom"/>
</dbReference>
<name>A0A8J1YAQ6_OWEFU</name>
<evidence type="ECO:0000256" key="5">
    <source>
        <dbReference type="ARBA" id="ARBA00023136"/>
    </source>
</evidence>
<dbReference type="GO" id="GO:0016020">
    <property type="term" value="C:membrane"/>
    <property type="evidence" value="ECO:0007669"/>
    <property type="project" value="UniProtKB-SubCell"/>
</dbReference>
<keyword evidence="8" id="KW-1185">Reference proteome</keyword>
<keyword evidence="5" id="KW-0472">Membrane</keyword>
<evidence type="ECO:0000256" key="2">
    <source>
        <dbReference type="ARBA" id="ARBA00022448"/>
    </source>
</evidence>
<proteinExistence type="inferred from homology"/>
<comment type="caution">
    <text evidence="7">The sequence shown here is derived from an EMBL/GenBank/DDBJ whole genome shotgun (WGS) entry which is preliminary data.</text>
</comment>
<evidence type="ECO:0000256" key="6">
    <source>
        <dbReference type="ARBA" id="ARBA00024338"/>
    </source>
</evidence>
<accession>A0A8J1YAQ6</accession>
<evidence type="ECO:0000256" key="1">
    <source>
        <dbReference type="ARBA" id="ARBA00004141"/>
    </source>
</evidence>
<dbReference type="EMBL" id="CAIIXF020000012">
    <property type="protein sequence ID" value="CAH1800648.1"/>
    <property type="molecule type" value="Genomic_DNA"/>
</dbReference>
<reference evidence="7" key="1">
    <citation type="submission" date="2022-03" db="EMBL/GenBank/DDBJ databases">
        <authorList>
            <person name="Martin C."/>
        </authorList>
    </citation>
    <scope>NUCLEOTIDE SEQUENCE</scope>
</reference>
<keyword evidence="3" id="KW-0812">Transmembrane</keyword>
<evidence type="ECO:0000313" key="7">
    <source>
        <dbReference type="EMBL" id="CAH1800648.1"/>
    </source>
</evidence>
<dbReference type="GO" id="GO:0022857">
    <property type="term" value="F:transmembrane transporter activity"/>
    <property type="evidence" value="ECO:0007669"/>
    <property type="project" value="InterPro"/>
</dbReference>
<dbReference type="PANTHER" id="PTHR23505:SF79">
    <property type="entry name" value="PROTEIN SPINSTER"/>
    <property type="match status" value="1"/>
</dbReference>
<dbReference type="SUPFAM" id="SSF103473">
    <property type="entry name" value="MFS general substrate transporter"/>
    <property type="match status" value="1"/>
</dbReference>
<dbReference type="OrthoDB" id="6770063at2759"/>
<dbReference type="AlphaFoldDB" id="A0A8J1YAQ6"/>
<comment type="similarity">
    <text evidence="6">Belongs to the major facilitator superfamily. Spinster (TC 2.A.1.49) family.</text>
</comment>
<organism evidence="7 8">
    <name type="scientific">Owenia fusiformis</name>
    <name type="common">Polychaete worm</name>
    <dbReference type="NCBI Taxonomy" id="6347"/>
    <lineage>
        <taxon>Eukaryota</taxon>
        <taxon>Metazoa</taxon>
        <taxon>Spiralia</taxon>
        <taxon>Lophotrochozoa</taxon>
        <taxon>Annelida</taxon>
        <taxon>Polychaeta</taxon>
        <taxon>Sedentaria</taxon>
        <taxon>Canalipalpata</taxon>
        <taxon>Sabellida</taxon>
        <taxon>Oweniida</taxon>
        <taxon>Oweniidae</taxon>
        <taxon>Owenia</taxon>
    </lineage>
</organism>
<protein>
    <submittedName>
        <fullName evidence="7">Uncharacterized protein</fullName>
    </submittedName>
</protein>
<keyword evidence="2" id="KW-0813">Transport</keyword>
<dbReference type="PANTHER" id="PTHR23505">
    <property type="entry name" value="SPINSTER"/>
    <property type="match status" value="1"/>
</dbReference>